<evidence type="ECO:0000256" key="4">
    <source>
        <dbReference type="SAM" id="MobiDB-lite"/>
    </source>
</evidence>
<evidence type="ECO:0000256" key="3">
    <source>
        <dbReference type="ARBA" id="ARBA00022833"/>
    </source>
</evidence>
<feature type="domain" description="U1-C C2H2-type zinc finger" evidence="5">
    <location>
        <begin position="9"/>
        <end position="41"/>
    </location>
</feature>
<dbReference type="InterPro" id="IPR013085">
    <property type="entry name" value="U1-CZ_Znf_C2H2"/>
</dbReference>
<feature type="compositionally biased region" description="Basic and acidic residues" evidence="4">
    <location>
        <begin position="164"/>
        <end position="184"/>
    </location>
</feature>
<feature type="compositionally biased region" description="Low complexity" evidence="4">
    <location>
        <begin position="70"/>
        <end position="84"/>
    </location>
</feature>
<organism evidence="6 7">
    <name type="scientific">Phyllachora maydis</name>
    <dbReference type="NCBI Taxonomy" id="1825666"/>
    <lineage>
        <taxon>Eukaryota</taxon>
        <taxon>Fungi</taxon>
        <taxon>Dikarya</taxon>
        <taxon>Ascomycota</taxon>
        <taxon>Pezizomycotina</taxon>
        <taxon>Sordariomycetes</taxon>
        <taxon>Sordariomycetidae</taxon>
        <taxon>Phyllachorales</taxon>
        <taxon>Phyllachoraceae</taxon>
        <taxon>Phyllachora</taxon>
    </lineage>
</organism>
<dbReference type="Pfam" id="PF06220">
    <property type="entry name" value="zf-U1"/>
    <property type="match status" value="1"/>
</dbReference>
<feature type="compositionally biased region" description="Basic and acidic residues" evidence="4">
    <location>
        <begin position="49"/>
        <end position="67"/>
    </location>
</feature>
<dbReference type="InterPro" id="IPR040023">
    <property type="entry name" value="WBP4"/>
</dbReference>
<feature type="compositionally biased region" description="Basic residues" evidence="4">
    <location>
        <begin position="236"/>
        <end position="245"/>
    </location>
</feature>
<comment type="caution">
    <text evidence="6">The sequence shown here is derived from an EMBL/GenBank/DDBJ whole genome shotgun (WGS) entry which is preliminary data.</text>
</comment>
<evidence type="ECO:0000313" key="6">
    <source>
        <dbReference type="EMBL" id="KAK2074853.1"/>
    </source>
</evidence>
<keyword evidence="1" id="KW-0479">Metal-binding</keyword>
<dbReference type="GO" id="GO:0008270">
    <property type="term" value="F:zinc ion binding"/>
    <property type="evidence" value="ECO:0007669"/>
    <property type="project" value="UniProtKB-KW"/>
</dbReference>
<dbReference type="InterPro" id="IPR036236">
    <property type="entry name" value="Znf_C2H2_sf"/>
</dbReference>
<dbReference type="GO" id="GO:0071011">
    <property type="term" value="C:precatalytic spliceosome"/>
    <property type="evidence" value="ECO:0007669"/>
    <property type="project" value="TreeGrafter"/>
</dbReference>
<evidence type="ECO:0000256" key="1">
    <source>
        <dbReference type="ARBA" id="ARBA00022723"/>
    </source>
</evidence>
<dbReference type="GO" id="GO:0003723">
    <property type="term" value="F:RNA binding"/>
    <property type="evidence" value="ECO:0007669"/>
    <property type="project" value="TreeGrafter"/>
</dbReference>
<dbReference type="EMBL" id="JAQQPM010000008">
    <property type="protein sequence ID" value="KAK2074853.1"/>
    <property type="molecule type" value="Genomic_DNA"/>
</dbReference>
<gene>
    <name evidence="6" type="ORF">P8C59_009027</name>
</gene>
<reference evidence="6" key="1">
    <citation type="journal article" date="2023" name="Mol. Plant Microbe Interact.">
        <title>Elucidating the Obligate Nature and Biological Capacity of an Invasive Fungal Corn Pathogen.</title>
        <authorList>
            <person name="MacCready J.S."/>
            <person name="Roggenkamp E.M."/>
            <person name="Gdanetz K."/>
            <person name="Chilvers M.I."/>
        </authorList>
    </citation>
    <scope>NUCLEOTIDE SEQUENCE</scope>
    <source>
        <strain evidence="6">PM02</strain>
    </source>
</reference>
<dbReference type="Proteomes" id="UP001217918">
    <property type="component" value="Unassembled WGS sequence"/>
</dbReference>
<protein>
    <recommendedName>
        <fullName evidence="5">U1-C C2H2-type zinc finger domain-containing protein</fullName>
    </recommendedName>
</protein>
<name>A0AAD9MJ77_9PEZI</name>
<proteinExistence type="predicted"/>
<keyword evidence="3" id="KW-0862">Zinc</keyword>
<accession>A0AAD9MJ77</accession>
<feature type="compositionally biased region" description="Acidic residues" evidence="4">
    <location>
        <begin position="203"/>
        <end position="219"/>
    </location>
</feature>
<evidence type="ECO:0000259" key="5">
    <source>
        <dbReference type="Pfam" id="PF06220"/>
    </source>
</evidence>
<dbReference type="SUPFAM" id="SSF57667">
    <property type="entry name" value="beta-beta-alpha zinc fingers"/>
    <property type="match status" value="1"/>
</dbReference>
<feature type="region of interest" description="Disordered" evidence="4">
    <location>
        <begin position="125"/>
        <end position="245"/>
    </location>
</feature>
<sequence length="245" mass="26988">MSEYWKSTPRYWCKACATYVRDTPLERANHEATGRHQGSTKRQLAGLHRAHEQAERERARARREVARLDGVVGAGARRPPAAGPSDADRQRQLQELAGLGVRIPPELRGGLALVGDWTVTNVRVVGEPSVPEEGTAEGGGSGTKGVKRDRGKTEDEQDAEEEVEKAYENLRKKPKRWGREPARDEELDALLGGRVGQAKKEEEEGVGDDEVKQEEEDGEQQPVQGAADSAAIAGLFRKRKPKKAR</sequence>
<dbReference type="PANTHER" id="PTHR13173">
    <property type="entry name" value="WW DOMAIN BINDING PROTEIN 4"/>
    <property type="match status" value="1"/>
</dbReference>
<evidence type="ECO:0000256" key="2">
    <source>
        <dbReference type="ARBA" id="ARBA00022771"/>
    </source>
</evidence>
<keyword evidence="2" id="KW-0863">Zinc-finger</keyword>
<dbReference type="PANTHER" id="PTHR13173:SF10">
    <property type="entry name" value="WW DOMAIN-BINDING PROTEIN 4"/>
    <property type="match status" value="1"/>
</dbReference>
<feature type="region of interest" description="Disordered" evidence="4">
    <location>
        <begin position="29"/>
        <end position="93"/>
    </location>
</feature>
<evidence type="ECO:0000313" key="7">
    <source>
        <dbReference type="Proteomes" id="UP001217918"/>
    </source>
</evidence>
<keyword evidence="7" id="KW-1185">Reference proteome</keyword>
<dbReference type="AlphaFoldDB" id="A0AAD9MJ77"/>
<dbReference type="GO" id="GO:0000398">
    <property type="term" value="P:mRNA splicing, via spliceosome"/>
    <property type="evidence" value="ECO:0007669"/>
    <property type="project" value="InterPro"/>
</dbReference>